<dbReference type="RefSeq" id="XP_033384071.1">
    <property type="nucleotide sequence ID" value="XM_033533856.1"/>
</dbReference>
<dbReference type="Proteomes" id="UP000799778">
    <property type="component" value="Unassembled WGS sequence"/>
</dbReference>
<reference evidence="2" key="1">
    <citation type="journal article" date="2020" name="Stud. Mycol.">
        <title>101 Dothideomycetes genomes: a test case for predicting lifestyles and emergence of pathogens.</title>
        <authorList>
            <person name="Haridas S."/>
            <person name="Albert R."/>
            <person name="Binder M."/>
            <person name="Bloem J."/>
            <person name="Labutti K."/>
            <person name="Salamov A."/>
            <person name="Andreopoulos B."/>
            <person name="Baker S."/>
            <person name="Barry K."/>
            <person name="Bills G."/>
            <person name="Bluhm B."/>
            <person name="Cannon C."/>
            <person name="Castanera R."/>
            <person name="Culley D."/>
            <person name="Daum C."/>
            <person name="Ezra D."/>
            <person name="Gonzalez J."/>
            <person name="Henrissat B."/>
            <person name="Kuo A."/>
            <person name="Liang C."/>
            <person name="Lipzen A."/>
            <person name="Lutzoni F."/>
            <person name="Magnuson J."/>
            <person name="Mondo S."/>
            <person name="Nolan M."/>
            <person name="Ohm R."/>
            <person name="Pangilinan J."/>
            <person name="Park H.-J."/>
            <person name="Ramirez L."/>
            <person name="Alfaro M."/>
            <person name="Sun H."/>
            <person name="Tritt A."/>
            <person name="Yoshinaga Y."/>
            <person name="Zwiers L.-H."/>
            <person name="Turgeon B."/>
            <person name="Goodwin S."/>
            <person name="Spatafora J."/>
            <person name="Crous P."/>
            <person name="Grigoriev I."/>
        </authorList>
    </citation>
    <scope>NUCLEOTIDE SEQUENCE</scope>
    <source>
        <strain evidence="2">CBS 175.79</strain>
    </source>
</reference>
<proteinExistence type="predicted"/>
<keyword evidence="3" id="KW-1185">Reference proteome</keyword>
<dbReference type="OrthoDB" id="5135333at2759"/>
<dbReference type="AlphaFoldDB" id="A0A6A5XRC5"/>
<dbReference type="EMBL" id="ML978069">
    <property type="protein sequence ID" value="KAF2015732.1"/>
    <property type="molecule type" value="Genomic_DNA"/>
</dbReference>
<dbReference type="PANTHER" id="PTHR33112:SF12">
    <property type="entry name" value="HETEROKARYON INCOMPATIBILITY DOMAIN-CONTAINING PROTEIN"/>
    <property type="match status" value="1"/>
</dbReference>
<evidence type="ECO:0000259" key="1">
    <source>
        <dbReference type="Pfam" id="PF06985"/>
    </source>
</evidence>
<feature type="non-terminal residue" evidence="2">
    <location>
        <position position="1"/>
    </location>
</feature>
<gene>
    <name evidence="2" type="ORF">BU24DRAFT_491945</name>
</gene>
<name>A0A6A5XRC5_9PLEO</name>
<dbReference type="GeneID" id="54291253"/>
<organism evidence="2 3">
    <name type="scientific">Aaosphaeria arxii CBS 175.79</name>
    <dbReference type="NCBI Taxonomy" id="1450172"/>
    <lineage>
        <taxon>Eukaryota</taxon>
        <taxon>Fungi</taxon>
        <taxon>Dikarya</taxon>
        <taxon>Ascomycota</taxon>
        <taxon>Pezizomycotina</taxon>
        <taxon>Dothideomycetes</taxon>
        <taxon>Pleosporomycetidae</taxon>
        <taxon>Pleosporales</taxon>
        <taxon>Pleosporales incertae sedis</taxon>
        <taxon>Aaosphaeria</taxon>
    </lineage>
</organism>
<feature type="domain" description="Heterokaryon incompatibility" evidence="1">
    <location>
        <begin position="224"/>
        <end position="369"/>
    </location>
</feature>
<dbReference type="InterPro" id="IPR010730">
    <property type="entry name" value="HET"/>
</dbReference>
<evidence type="ECO:0000313" key="2">
    <source>
        <dbReference type="EMBL" id="KAF2015732.1"/>
    </source>
</evidence>
<dbReference type="PANTHER" id="PTHR33112">
    <property type="entry name" value="DOMAIN PROTEIN, PUTATIVE-RELATED"/>
    <property type="match status" value="1"/>
</dbReference>
<dbReference type="Pfam" id="PF06985">
    <property type="entry name" value="HET"/>
    <property type="match status" value="1"/>
</dbReference>
<evidence type="ECO:0000313" key="3">
    <source>
        <dbReference type="Proteomes" id="UP000799778"/>
    </source>
</evidence>
<protein>
    <submittedName>
        <fullName evidence="2">HET-domain-containing protein</fullName>
    </submittedName>
</protein>
<accession>A0A6A5XRC5</accession>
<sequence length="738" mass="83984">MESSVCPSDRITSLLQLCAPCQAAIRSGDVQHITRSNLEASHHGATHIWSCALCSTIISSEQPYSFHGSGLIAWLKNVEKGLRAAATRRRLKNLNFHQLGRSPLLTKEYISGKQQFSPEPPIGDITDIILLVDVLDRTESKFENDDLETLLKTGNHDRRLGHPILRKVPRKCIDTDLLNRWIAYCEQHHDGCQHASKQAETDMPMIFIDVKKRKLARLSSRTRYFALSYVWGKVQQFLLTQASADRLMVDYSLDDHWKEISAVLIDAMLLVQALGEQYLWVDTLCIIQDSPARFEDIGRMDKIYRGAVCTLIAMDGQDASSSLPGVLPNSRNTAVFCKNGNVHIGRKRSELASVFRESLYERRAWTFQERFLSIRRLYFTNEQVYFHCENALWSEDRYEYFQQSVDPLGLSPSLTWTPGETNMSHKEMRYAYYQLARQYSQRLFSYEKDRLNAFGGITSSMIREWSWPFSCGIPIPSLDGSLLWMSSELKPARVASDDESLILPTWSWASITGGVHFRISKNVDEHYIDEFGITTPSGKLDIYNVGLKKARSPSIVDIPRTQERRTSTVATDVSLRAILETLDITLPRPPNLLVFQSEKTSSTRYSLYPARLLPGEKWAHDAIPRNRVHRIMDSLQRACGLLVFNNVIPKMDRKACQYVLISGTSKGPFVNQLDDDLNEENIDNTFHHSFYGKFPQSVCNVLLVQETKDGWAERLAVGQIHASAWADAEPEFTTVVLG</sequence>